<organism evidence="2 3">
    <name type="scientific">Araneus ventricosus</name>
    <name type="common">Orbweaver spider</name>
    <name type="synonym">Epeira ventricosa</name>
    <dbReference type="NCBI Taxonomy" id="182803"/>
    <lineage>
        <taxon>Eukaryota</taxon>
        <taxon>Metazoa</taxon>
        <taxon>Ecdysozoa</taxon>
        <taxon>Arthropoda</taxon>
        <taxon>Chelicerata</taxon>
        <taxon>Arachnida</taxon>
        <taxon>Araneae</taxon>
        <taxon>Araneomorphae</taxon>
        <taxon>Entelegynae</taxon>
        <taxon>Araneoidea</taxon>
        <taxon>Araneidae</taxon>
        <taxon>Araneus</taxon>
    </lineage>
</organism>
<dbReference type="GO" id="GO:0015074">
    <property type="term" value="P:DNA integration"/>
    <property type="evidence" value="ECO:0007669"/>
    <property type="project" value="InterPro"/>
</dbReference>
<evidence type="ECO:0000259" key="1">
    <source>
        <dbReference type="PROSITE" id="PS50994"/>
    </source>
</evidence>
<protein>
    <recommendedName>
        <fullName evidence="1">Integrase catalytic domain-containing protein</fullName>
    </recommendedName>
</protein>
<keyword evidence="3" id="KW-1185">Reference proteome</keyword>
<dbReference type="InterPro" id="IPR012337">
    <property type="entry name" value="RNaseH-like_sf"/>
</dbReference>
<dbReference type="AlphaFoldDB" id="A0A4Y2L8V6"/>
<dbReference type="PANTHER" id="PTHR37984">
    <property type="entry name" value="PROTEIN CBG26694"/>
    <property type="match status" value="1"/>
</dbReference>
<dbReference type="InterPro" id="IPR036397">
    <property type="entry name" value="RNaseH_sf"/>
</dbReference>
<dbReference type="PANTHER" id="PTHR37984:SF15">
    <property type="entry name" value="INTEGRASE CATALYTIC DOMAIN-CONTAINING PROTEIN"/>
    <property type="match status" value="1"/>
</dbReference>
<reference evidence="2 3" key="1">
    <citation type="journal article" date="2019" name="Sci. Rep.">
        <title>Orb-weaving spider Araneus ventricosus genome elucidates the spidroin gene catalogue.</title>
        <authorList>
            <person name="Kono N."/>
            <person name="Nakamura H."/>
            <person name="Ohtoshi R."/>
            <person name="Moran D.A.P."/>
            <person name="Shinohara A."/>
            <person name="Yoshida Y."/>
            <person name="Fujiwara M."/>
            <person name="Mori M."/>
            <person name="Tomita M."/>
            <person name="Arakawa K."/>
        </authorList>
    </citation>
    <scope>NUCLEOTIDE SEQUENCE [LARGE SCALE GENOMIC DNA]</scope>
</reference>
<evidence type="ECO:0000313" key="2">
    <source>
        <dbReference type="EMBL" id="GBN11068.1"/>
    </source>
</evidence>
<dbReference type="PROSITE" id="PS50994">
    <property type="entry name" value="INTEGRASE"/>
    <property type="match status" value="1"/>
</dbReference>
<gene>
    <name evidence="2" type="ORF">AVEN_115978_1</name>
</gene>
<dbReference type="EMBL" id="BGPR01005535">
    <property type="protein sequence ID" value="GBN11068.1"/>
    <property type="molecule type" value="Genomic_DNA"/>
</dbReference>
<dbReference type="InterPro" id="IPR001584">
    <property type="entry name" value="Integrase_cat-core"/>
</dbReference>
<dbReference type="Gene3D" id="3.30.420.10">
    <property type="entry name" value="Ribonuclease H-like superfamily/Ribonuclease H"/>
    <property type="match status" value="1"/>
</dbReference>
<dbReference type="OrthoDB" id="1739513at2759"/>
<dbReference type="InterPro" id="IPR050951">
    <property type="entry name" value="Retrovirus_Pol_polyprotein"/>
</dbReference>
<feature type="domain" description="Integrase catalytic" evidence="1">
    <location>
        <begin position="68"/>
        <end position="156"/>
    </location>
</feature>
<accession>A0A4Y2L8V6</accession>
<comment type="caution">
    <text evidence="2">The sequence shown here is derived from an EMBL/GenBank/DDBJ whole genome shotgun (WGS) entry which is preliminary data.</text>
</comment>
<dbReference type="Proteomes" id="UP000499080">
    <property type="component" value="Unassembled WGS sequence"/>
</dbReference>
<dbReference type="SUPFAM" id="SSF53098">
    <property type="entry name" value="Ribonuclease H-like"/>
    <property type="match status" value="1"/>
</dbReference>
<dbReference type="GO" id="GO:0003676">
    <property type="term" value="F:nucleic acid binding"/>
    <property type="evidence" value="ECO:0007669"/>
    <property type="project" value="InterPro"/>
</dbReference>
<evidence type="ECO:0000313" key="3">
    <source>
        <dbReference type="Proteomes" id="UP000499080"/>
    </source>
</evidence>
<name>A0A4Y2L8V6_ARAVE</name>
<proteinExistence type="predicted"/>
<sequence length="166" mass="18727">MSNDIADFVRTCMGCQLRRKDKIDDRAPISPVVRSELPFEIVNIDLIGPIEPSSGRGHKCVLCLMDQMTSDRGTNFTSALTVMRIGSSPRFSCPGYPASNGLVERWNGALKNMLRRIIREDPRNWDNQIPFLLFAYREVPNSTTGVSPFRLRGREAFGNSKVFMGR</sequence>